<name>A0A2I2MFX9_9BACT</name>
<dbReference type="PANTHER" id="PTHR43677">
    <property type="entry name" value="SHORT-CHAIN DEHYDROGENASE/REDUCTASE"/>
    <property type="match status" value="1"/>
</dbReference>
<dbReference type="EC" id="1.6.5.5" evidence="2"/>
<dbReference type="InterPro" id="IPR013154">
    <property type="entry name" value="ADH-like_N"/>
</dbReference>
<dbReference type="InterPro" id="IPR013149">
    <property type="entry name" value="ADH-like_C"/>
</dbReference>
<dbReference type="Gene3D" id="3.40.50.720">
    <property type="entry name" value="NAD(P)-binding Rossmann-like Domain"/>
    <property type="match status" value="1"/>
</dbReference>
<dbReference type="InterPro" id="IPR011032">
    <property type="entry name" value="GroES-like_sf"/>
</dbReference>
<dbReference type="InterPro" id="IPR036291">
    <property type="entry name" value="NAD(P)-bd_dom_sf"/>
</dbReference>
<evidence type="ECO:0000313" key="2">
    <source>
        <dbReference type="EMBL" id="SOU92611.1"/>
    </source>
</evidence>
<dbReference type="InterPro" id="IPR051397">
    <property type="entry name" value="Zn-ADH-like_protein"/>
</dbReference>
<dbReference type="OrthoDB" id="4330785at2"/>
<dbReference type="SUPFAM" id="SSF50129">
    <property type="entry name" value="GroES-like"/>
    <property type="match status" value="1"/>
</dbReference>
<dbReference type="AlphaFoldDB" id="A0A2I2MFX9"/>
<dbReference type="InterPro" id="IPR020843">
    <property type="entry name" value="ER"/>
</dbReference>
<protein>
    <submittedName>
        <fullName evidence="2">NADPH2:quinone reductase</fullName>
        <ecNumber evidence="2">1.6.5.5</ecNumber>
    </submittedName>
</protein>
<dbReference type="Pfam" id="PF08240">
    <property type="entry name" value="ADH_N"/>
    <property type="match status" value="1"/>
</dbReference>
<dbReference type="RefSeq" id="WP_099590533.1">
    <property type="nucleotide sequence ID" value="NZ_OBMB01000001.1"/>
</dbReference>
<dbReference type="Gene3D" id="3.90.180.10">
    <property type="entry name" value="Medium-chain alcohol dehydrogenases, catalytic domain"/>
    <property type="match status" value="1"/>
</dbReference>
<dbReference type="Pfam" id="PF00107">
    <property type="entry name" value="ADH_zinc_N"/>
    <property type="match status" value="1"/>
</dbReference>
<reference evidence="2" key="1">
    <citation type="submission" date="2017-12" db="EMBL/GenBank/DDBJ databases">
        <authorList>
            <consortium name="SysMetEx"/>
        </authorList>
    </citation>
    <scope>NUCLEOTIDE SEQUENCE</scope>
    <source>
        <strain evidence="2">Pb_238</strain>
    </source>
</reference>
<dbReference type="EMBL" id="LT966316">
    <property type="protein sequence ID" value="SOU92611.1"/>
    <property type="molecule type" value="Genomic_DNA"/>
</dbReference>
<organism evidence="2">
    <name type="scientific">Leptospirillum ferriphilum</name>
    <dbReference type="NCBI Taxonomy" id="178606"/>
    <lineage>
        <taxon>Bacteria</taxon>
        <taxon>Pseudomonadati</taxon>
        <taxon>Nitrospirota</taxon>
        <taxon>Nitrospiria</taxon>
        <taxon>Nitrospirales</taxon>
        <taxon>Nitrospiraceae</taxon>
        <taxon>Leptospirillum</taxon>
    </lineage>
</organism>
<keyword evidence="2" id="KW-0560">Oxidoreductase</keyword>
<dbReference type="SUPFAM" id="SSF51735">
    <property type="entry name" value="NAD(P)-binding Rossmann-fold domains"/>
    <property type="match status" value="1"/>
</dbReference>
<dbReference type="GO" id="GO:0003960">
    <property type="term" value="F:quinone reductase (NADPH) activity"/>
    <property type="evidence" value="ECO:0007669"/>
    <property type="project" value="UniProtKB-EC"/>
</dbReference>
<proteinExistence type="predicted"/>
<feature type="domain" description="Enoyl reductase (ER)" evidence="1">
    <location>
        <begin position="13"/>
        <end position="324"/>
    </location>
</feature>
<sequence>MEQKTMRAALIRGNGEDAEVGYVPEPARGPGKALVKVQAGSINPLDLLISSGKFYLGHPPFPYVPGVEGVGIVIEGDKVAPGTRVRFECGVLSPYGSLAPLTVVEENAVMFVPEDAPDDLVACLGISGLAAWLSLAWRAKMAKGERVLVLGATGAVGQIAIQVAKLLGASRIVGASRNRNALDEVLSLGADAIVELDEHGAPELAVSFTEAAGGPIDVVIDTLWGTPALGAMMAAGLGARVVNIGQIAGDAMSIPSAVLRGKMISLLGHNNLFVPKEERQKAFGQLLEHAMRGDLRVKREAIPLERVSDAWRLQRESPHHKLVVFPS</sequence>
<dbReference type="SMART" id="SM00829">
    <property type="entry name" value="PKS_ER"/>
    <property type="match status" value="1"/>
</dbReference>
<dbReference type="PANTHER" id="PTHR43677:SF11">
    <property type="entry name" value="ZINC-CONTAINING ALCOHOL DEHYDROGENASE"/>
    <property type="match status" value="1"/>
</dbReference>
<evidence type="ECO:0000259" key="1">
    <source>
        <dbReference type="SMART" id="SM00829"/>
    </source>
</evidence>
<gene>
    <name evidence="2" type="ORF">LFTS_01238</name>
</gene>
<accession>A0A2I2MFX9</accession>